<evidence type="ECO:0000256" key="1">
    <source>
        <dbReference type="SAM" id="MobiDB-lite"/>
    </source>
</evidence>
<gene>
    <name evidence="2" type="ORF">SU7_0948</name>
</gene>
<keyword evidence="3" id="KW-1185">Reference proteome</keyword>
<feature type="compositionally biased region" description="Low complexity" evidence="1">
    <location>
        <begin position="191"/>
        <end position="208"/>
    </location>
</feature>
<organism evidence="2 3">
    <name type="scientific">Saccharomyces arboricola (strain H-6 / AS 2.3317 / CBS 10644)</name>
    <name type="common">Yeast</name>
    <dbReference type="NCBI Taxonomy" id="1160507"/>
    <lineage>
        <taxon>Eukaryota</taxon>
        <taxon>Fungi</taxon>
        <taxon>Dikarya</taxon>
        <taxon>Ascomycota</taxon>
        <taxon>Saccharomycotina</taxon>
        <taxon>Saccharomycetes</taxon>
        <taxon>Saccharomycetales</taxon>
        <taxon>Saccharomycetaceae</taxon>
        <taxon>Saccharomyces</taxon>
    </lineage>
</organism>
<sequence length="560" mass="62536">MIQQRSSSRRSFHGNDFRTLTPSSRRDSLNIPRAVDVRSSSTIDLFCIPDATVSRRHSSLVALRPDNNASNTRAAPMRHYNKCNFASSSTSSLPTAKNRPPRYENMSNDSMMDYNIHPQINYRPNSSRRHSLMTIPEKYSGSRPSLRSSPPTYSNPRLRKELTPFQLQRKQMKTAFQFPNGENFTPRKQIPRSSPPSSTLLDSPPASSVPLTAVPRPSLIDNRPITAPVTCQPLKITNANGYASKPEIESPKSIKSNSKKISSFFRKIWSSKSSNSTDSTEENNKTKQKRKNPGRVVPEPITSLEQPVEIERGCPSTVTNQETFLPPIKDFDLVQEFTALGDSQIPVLPPPRSPNRPTLLDKRTTKLYYGIRDPSNKDIAPEENADIFLKRLRDEWSTVYLNKLPLTASIPSSLSTTVYTASPSSVNSSVSSPVPSSSSSSSSLVSRCPGQSMSSSSPTPVPSSGSSKSKNTSKSLRFANEIYVNDTWSPVDYCRCDNTFLDNFSKVKSQDISNSSTLIGNNLSSTKNISNIEIKMEVNEFKKREMRVHQDSARYTHYYL</sequence>
<dbReference type="HOGENOM" id="CLU_486751_0_0_1"/>
<feature type="region of interest" description="Disordered" evidence="1">
    <location>
        <begin position="272"/>
        <end position="299"/>
    </location>
</feature>
<accession>J8PP87</accession>
<reference evidence="2 3" key="1">
    <citation type="journal article" date="2013" name="BMC Genomics">
        <title>High quality de novo sequencing and assembly of the Saccharomyces arboricolus genome.</title>
        <authorList>
            <person name="Liti G."/>
            <person name="Nguyen Ba A.N."/>
            <person name="Blythe M."/>
            <person name="Mueller C.A."/>
            <person name="Bergstroem A."/>
            <person name="Cubillos F.A."/>
            <person name="Dafhnis-Calas F."/>
            <person name="Khoshraftar S."/>
            <person name="Malla S."/>
            <person name="Mehta N."/>
            <person name="Siow C.C."/>
            <person name="Warringer J."/>
            <person name="Moses A.M."/>
            <person name="Louis E.J."/>
            <person name="Nieduszynski C.A."/>
        </authorList>
    </citation>
    <scope>NUCLEOTIDE SEQUENCE [LARGE SCALE GENOMIC DNA]</scope>
    <source>
        <strain evidence="3">H-6 / AS 2.3317 / CBS 10644</strain>
    </source>
</reference>
<dbReference type="OrthoDB" id="5563016at2759"/>
<name>J8PP87_SACAR</name>
<dbReference type="Proteomes" id="UP000006968">
    <property type="component" value="Chromosome V"/>
</dbReference>
<feature type="compositionally biased region" description="Low complexity" evidence="1">
    <location>
        <begin position="139"/>
        <end position="154"/>
    </location>
</feature>
<proteinExistence type="predicted"/>
<feature type="region of interest" description="Disordered" evidence="1">
    <location>
        <begin position="136"/>
        <end position="159"/>
    </location>
</feature>
<comment type="caution">
    <text evidence="2">The sequence shown here is derived from an EMBL/GenBank/DDBJ whole genome shotgun (WGS) entry which is preliminary data.</text>
</comment>
<dbReference type="AlphaFoldDB" id="J8PP87"/>
<feature type="region of interest" description="Disordered" evidence="1">
    <location>
        <begin position="423"/>
        <end position="472"/>
    </location>
</feature>
<feature type="region of interest" description="Disordered" evidence="1">
    <location>
        <begin position="176"/>
        <end position="225"/>
    </location>
</feature>
<feature type="region of interest" description="Disordered" evidence="1">
    <location>
        <begin position="1"/>
        <end position="26"/>
    </location>
</feature>
<protein>
    <submittedName>
        <fullName evidence="2">YER158C</fullName>
    </submittedName>
</protein>
<dbReference type="EMBL" id="ALIE01000059">
    <property type="protein sequence ID" value="EJS43955.1"/>
    <property type="molecule type" value="Genomic_DNA"/>
</dbReference>
<evidence type="ECO:0000313" key="2">
    <source>
        <dbReference type="EMBL" id="EJS43955.1"/>
    </source>
</evidence>
<evidence type="ECO:0000313" key="3">
    <source>
        <dbReference type="Proteomes" id="UP000006968"/>
    </source>
</evidence>